<dbReference type="PANTHER" id="PTHR43366">
    <property type="entry name" value="PYRUVATE SYNTHASE SUBUNIT PORC"/>
    <property type="match status" value="1"/>
</dbReference>
<keyword evidence="2 5" id="KW-0560">Oxidoreductase</keyword>
<sequence length="178" mass="19209">MKEIRIHGRGGQGSVTMASMLAEAAHEGGMWAQGFPSFGVERLGAPIQAFTRLDDRKITDRSQVDRPDYVIVQDSTLLKLVDVLSGLREGGMVLVNSSSSPNNLDLETDNEIITVDATSIALEHLGRPIMNTALAGAFSGATDLIKKDSLIKVVKREFPGELGEKNVAAINEAYEKVK</sequence>
<evidence type="ECO:0000256" key="2">
    <source>
        <dbReference type="ARBA" id="ARBA00023002"/>
    </source>
</evidence>
<dbReference type="InterPro" id="IPR011894">
    <property type="entry name" value="PorC_KorC"/>
</dbReference>
<comment type="catalytic activity">
    <reaction evidence="3">
        <text>2 oxidized [2Fe-2S]-[ferredoxin] + pyruvate + CoA = 2 reduced [2Fe-2S]-[ferredoxin] + acetyl-CoA + CO2 + H(+)</text>
        <dbReference type="Rhea" id="RHEA:12765"/>
        <dbReference type="Rhea" id="RHEA-COMP:10000"/>
        <dbReference type="Rhea" id="RHEA-COMP:10001"/>
        <dbReference type="ChEBI" id="CHEBI:15361"/>
        <dbReference type="ChEBI" id="CHEBI:15378"/>
        <dbReference type="ChEBI" id="CHEBI:16526"/>
        <dbReference type="ChEBI" id="CHEBI:33737"/>
        <dbReference type="ChEBI" id="CHEBI:33738"/>
        <dbReference type="ChEBI" id="CHEBI:57287"/>
        <dbReference type="ChEBI" id="CHEBI:57288"/>
        <dbReference type="EC" id="1.2.7.1"/>
    </reaction>
</comment>
<dbReference type="EC" id="1.2.7.1" evidence="1"/>
<dbReference type="Gene3D" id="3.40.920.10">
    <property type="entry name" value="Pyruvate-ferredoxin oxidoreductase, PFOR, domain III"/>
    <property type="match status" value="1"/>
</dbReference>
<evidence type="ECO:0000259" key="4">
    <source>
        <dbReference type="Pfam" id="PF01558"/>
    </source>
</evidence>
<dbReference type="InterPro" id="IPR002869">
    <property type="entry name" value="Pyrv_flavodox_OxRed_cen"/>
</dbReference>
<dbReference type="NCBIfam" id="NF006321">
    <property type="entry name" value="PRK08534.1"/>
    <property type="match status" value="1"/>
</dbReference>
<dbReference type="InterPro" id="IPR051626">
    <property type="entry name" value="Oxidoreductase_gamma_subunit"/>
</dbReference>
<dbReference type="SUPFAM" id="SSF53323">
    <property type="entry name" value="Pyruvate-ferredoxin oxidoreductase, PFOR, domain III"/>
    <property type="match status" value="1"/>
</dbReference>
<comment type="caution">
    <text evidence="5">The sequence shown here is derived from an EMBL/GenBank/DDBJ whole genome shotgun (WGS) entry which is preliminary data.</text>
</comment>
<accession>A0A133U846</accession>
<dbReference type="Proteomes" id="UP000070589">
    <property type="component" value="Unassembled WGS sequence"/>
</dbReference>
<feature type="domain" description="Pyruvate/ketoisovalerate oxidoreductase catalytic" evidence="4">
    <location>
        <begin position="10"/>
        <end position="175"/>
    </location>
</feature>
<dbReference type="PANTHER" id="PTHR43366:SF1">
    <property type="entry name" value="PYRUVATE SYNTHASE SUBUNIT PORC"/>
    <property type="match status" value="1"/>
</dbReference>
<evidence type="ECO:0000313" key="6">
    <source>
        <dbReference type="Proteomes" id="UP000070589"/>
    </source>
</evidence>
<dbReference type="EMBL" id="LHXL01000007">
    <property type="protein sequence ID" value="KXA90360.1"/>
    <property type="molecule type" value="Genomic_DNA"/>
</dbReference>
<organism evidence="5 6">
    <name type="scientific">candidate division MSBL1 archaeon SCGC-AAA259D14</name>
    <dbReference type="NCBI Taxonomy" id="1698261"/>
    <lineage>
        <taxon>Archaea</taxon>
        <taxon>Methanobacteriati</taxon>
        <taxon>Methanobacteriota</taxon>
        <taxon>candidate division MSBL1</taxon>
    </lineage>
</organism>
<evidence type="ECO:0000256" key="3">
    <source>
        <dbReference type="ARBA" id="ARBA00049357"/>
    </source>
</evidence>
<dbReference type="Pfam" id="PF01558">
    <property type="entry name" value="POR"/>
    <property type="match status" value="1"/>
</dbReference>
<dbReference type="InterPro" id="IPR019752">
    <property type="entry name" value="Pyrv/ketoisovalerate_OxRed_cat"/>
</dbReference>
<proteinExistence type="predicted"/>
<protein>
    <recommendedName>
        <fullName evidence="1">pyruvate synthase</fullName>
        <ecNumber evidence="1">1.2.7.1</ecNumber>
    </recommendedName>
</protein>
<dbReference type="GO" id="GO:0019164">
    <property type="term" value="F:pyruvate synthase activity"/>
    <property type="evidence" value="ECO:0007669"/>
    <property type="project" value="UniProtKB-EC"/>
</dbReference>
<gene>
    <name evidence="5" type="ORF">AKJ62_01155</name>
</gene>
<dbReference type="PATRIC" id="fig|1698261.3.peg.925"/>
<dbReference type="NCBIfam" id="TIGR02175">
    <property type="entry name" value="PorC_KorC"/>
    <property type="match status" value="1"/>
</dbReference>
<evidence type="ECO:0000313" key="5">
    <source>
        <dbReference type="EMBL" id="KXA90360.1"/>
    </source>
</evidence>
<keyword evidence="6" id="KW-1185">Reference proteome</keyword>
<name>A0A133U846_9EURY</name>
<reference evidence="5 6" key="1">
    <citation type="journal article" date="2016" name="Sci. Rep.">
        <title>Metabolic traits of an uncultured archaeal lineage -MSBL1- from brine pools of the Red Sea.</title>
        <authorList>
            <person name="Mwirichia R."/>
            <person name="Alam I."/>
            <person name="Rashid M."/>
            <person name="Vinu M."/>
            <person name="Ba-Alawi W."/>
            <person name="Anthony Kamau A."/>
            <person name="Kamanda Ngugi D."/>
            <person name="Goker M."/>
            <person name="Klenk H.P."/>
            <person name="Bajic V."/>
            <person name="Stingl U."/>
        </authorList>
    </citation>
    <scope>NUCLEOTIDE SEQUENCE [LARGE SCALE GENOMIC DNA]</scope>
    <source>
        <strain evidence="5">SCGC-AAA259D14</strain>
    </source>
</reference>
<dbReference type="AlphaFoldDB" id="A0A133U846"/>
<keyword evidence="5" id="KW-0670">Pyruvate</keyword>
<evidence type="ECO:0000256" key="1">
    <source>
        <dbReference type="ARBA" id="ARBA00012822"/>
    </source>
</evidence>